<evidence type="ECO:0000313" key="4">
    <source>
        <dbReference type="Proteomes" id="UP000245697"/>
    </source>
</evidence>
<proteinExistence type="predicted"/>
<dbReference type="PANTHER" id="PTHR43003:SF6">
    <property type="entry name" value="DNA GLYCOSYLASE"/>
    <property type="match status" value="1"/>
</dbReference>
<organism evidence="3 4">
    <name type="scientific">Actinoplanes xinjiangensis</name>
    <dbReference type="NCBI Taxonomy" id="512350"/>
    <lineage>
        <taxon>Bacteria</taxon>
        <taxon>Bacillati</taxon>
        <taxon>Actinomycetota</taxon>
        <taxon>Actinomycetes</taxon>
        <taxon>Micromonosporales</taxon>
        <taxon>Micromonosporaceae</taxon>
        <taxon>Actinoplanes</taxon>
    </lineage>
</organism>
<dbReference type="GO" id="GO:0032131">
    <property type="term" value="F:alkylated DNA binding"/>
    <property type="evidence" value="ECO:0007669"/>
    <property type="project" value="TreeGrafter"/>
</dbReference>
<name>A0A316FS73_9ACTN</name>
<dbReference type="GO" id="GO:0006307">
    <property type="term" value="P:DNA alkylation repair"/>
    <property type="evidence" value="ECO:0007669"/>
    <property type="project" value="TreeGrafter"/>
</dbReference>
<dbReference type="RefSeq" id="WP_109590247.1">
    <property type="nucleotide sequence ID" value="NZ_BONA01000001.1"/>
</dbReference>
<dbReference type="AlphaFoldDB" id="A0A316FS73"/>
<evidence type="ECO:0000256" key="1">
    <source>
        <dbReference type="ARBA" id="ARBA00022763"/>
    </source>
</evidence>
<sequence>MRSPARGPEWHSCAVTVTRRLRPPERYAFGRSVRPLLVPKHDPCGVLREDGFWLAMRTPEGPATLHLARSAAEIVATGHGPGASWAADRADAVAGLRDDVSGLPALAARHPLVERLAKTFSGVRLPATGLVFPRLLRAILEQKVTGKEAHRSYRAVCRHFGEPAPGPVDLVLPPDPAAVAATPYWVFHPFGVEQRRTQALLRAALVADRLEACADAAGATARMTALPGIGPWTAAETVRLSHGDADAVSVGDFHIPNTVAFALAGEARGTDERMLELLEPFRGHRGRVCDLLAMGGISAPKFGPRMPLRSFSRF</sequence>
<dbReference type="GO" id="GO:0006285">
    <property type="term" value="P:base-excision repair, AP site formation"/>
    <property type="evidence" value="ECO:0007669"/>
    <property type="project" value="TreeGrafter"/>
</dbReference>
<dbReference type="GO" id="GO:0008725">
    <property type="term" value="F:DNA-3-methyladenine glycosylase activity"/>
    <property type="evidence" value="ECO:0007669"/>
    <property type="project" value="TreeGrafter"/>
</dbReference>
<dbReference type="EMBL" id="QGGR01000002">
    <property type="protein sequence ID" value="PWK51621.1"/>
    <property type="molecule type" value="Genomic_DNA"/>
</dbReference>
<evidence type="ECO:0000256" key="2">
    <source>
        <dbReference type="ARBA" id="ARBA00023204"/>
    </source>
</evidence>
<dbReference type="GO" id="GO:0032993">
    <property type="term" value="C:protein-DNA complex"/>
    <property type="evidence" value="ECO:0007669"/>
    <property type="project" value="TreeGrafter"/>
</dbReference>
<dbReference type="GO" id="GO:0043916">
    <property type="term" value="F:DNA-7-methylguanine glycosylase activity"/>
    <property type="evidence" value="ECO:0007669"/>
    <property type="project" value="TreeGrafter"/>
</dbReference>
<comment type="caution">
    <text evidence="3">The sequence shown here is derived from an EMBL/GenBank/DDBJ whole genome shotgun (WGS) entry which is preliminary data.</text>
</comment>
<dbReference type="OrthoDB" id="5501430at2"/>
<dbReference type="InterPro" id="IPR011257">
    <property type="entry name" value="DNA_glycosylase"/>
</dbReference>
<dbReference type="Proteomes" id="UP000245697">
    <property type="component" value="Unassembled WGS sequence"/>
</dbReference>
<dbReference type="PANTHER" id="PTHR43003">
    <property type="entry name" value="DNA-3-METHYLADENINE GLYCOSYLASE"/>
    <property type="match status" value="1"/>
</dbReference>
<dbReference type="SUPFAM" id="SSF48150">
    <property type="entry name" value="DNA-glycosylase"/>
    <property type="match status" value="1"/>
</dbReference>
<keyword evidence="2" id="KW-0234">DNA repair</keyword>
<evidence type="ECO:0000313" key="3">
    <source>
        <dbReference type="EMBL" id="PWK51621.1"/>
    </source>
</evidence>
<keyword evidence="1" id="KW-0227">DNA damage</keyword>
<protein>
    <submittedName>
        <fullName evidence="3">3-methyladenine DNA glycosylase/8-oxoguanine DNA glycosylase</fullName>
    </submittedName>
</protein>
<accession>A0A316FS73</accession>
<gene>
    <name evidence="3" type="ORF">BC793_102657</name>
</gene>
<reference evidence="3 4" key="1">
    <citation type="submission" date="2018-05" db="EMBL/GenBank/DDBJ databases">
        <title>Genomic Encyclopedia of Archaeal and Bacterial Type Strains, Phase II (KMG-II): from individual species to whole genera.</title>
        <authorList>
            <person name="Goeker M."/>
        </authorList>
    </citation>
    <scope>NUCLEOTIDE SEQUENCE [LARGE SCALE GENOMIC DNA]</scope>
    <source>
        <strain evidence="3 4">DSM 45184</strain>
    </source>
</reference>
<dbReference type="Gene3D" id="1.10.340.30">
    <property type="entry name" value="Hypothetical protein, domain 2"/>
    <property type="match status" value="1"/>
</dbReference>
<dbReference type="InterPro" id="IPR051912">
    <property type="entry name" value="Alkylbase_DNA_Glycosylase/TA"/>
</dbReference>
<keyword evidence="4" id="KW-1185">Reference proteome</keyword>
<dbReference type="GO" id="GO:0005737">
    <property type="term" value="C:cytoplasm"/>
    <property type="evidence" value="ECO:0007669"/>
    <property type="project" value="TreeGrafter"/>
</dbReference>